<name>A0AAF0UIB3_SOLVR</name>
<gene>
    <name evidence="1" type="ORF">MTR67_039645</name>
</gene>
<accession>A0AAF0UIB3</accession>
<sequence>MFNSRTQRYFSKGIRNSTLKGLELEDTTSLKDAQLTKFMQNYGYETTRLDGLHNNMDSCIRLFLFSDLLPQNLVQFDS</sequence>
<evidence type="ECO:0000313" key="2">
    <source>
        <dbReference type="Proteomes" id="UP001234989"/>
    </source>
</evidence>
<protein>
    <submittedName>
        <fullName evidence="1">Uncharacterized protein</fullName>
    </submittedName>
</protein>
<evidence type="ECO:0000313" key="1">
    <source>
        <dbReference type="EMBL" id="WMV46260.1"/>
    </source>
</evidence>
<proteinExistence type="predicted"/>
<organism evidence="1 2">
    <name type="scientific">Solanum verrucosum</name>
    <dbReference type="NCBI Taxonomy" id="315347"/>
    <lineage>
        <taxon>Eukaryota</taxon>
        <taxon>Viridiplantae</taxon>
        <taxon>Streptophyta</taxon>
        <taxon>Embryophyta</taxon>
        <taxon>Tracheophyta</taxon>
        <taxon>Spermatophyta</taxon>
        <taxon>Magnoliopsida</taxon>
        <taxon>eudicotyledons</taxon>
        <taxon>Gunneridae</taxon>
        <taxon>Pentapetalae</taxon>
        <taxon>asterids</taxon>
        <taxon>lamiids</taxon>
        <taxon>Solanales</taxon>
        <taxon>Solanaceae</taxon>
        <taxon>Solanoideae</taxon>
        <taxon>Solaneae</taxon>
        <taxon>Solanum</taxon>
    </lineage>
</organism>
<dbReference type="AlphaFoldDB" id="A0AAF0UIB3"/>
<dbReference type="EMBL" id="CP133620">
    <property type="protein sequence ID" value="WMV46260.1"/>
    <property type="molecule type" value="Genomic_DNA"/>
</dbReference>
<reference evidence="1" key="1">
    <citation type="submission" date="2023-08" db="EMBL/GenBank/DDBJ databases">
        <title>A de novo genome assembly of Solanum verrucosum Schlechtendal, a Mexican diploid species geographically isolated from the other diploid A-genome species in potato relatives.</title>
        <authorList>
            <person name="Hosaka K."/>
        </authorList>
    </citation>
    <scope>NUCLEOTIDE SEQUENCE</scope>
    <source>
        <tissue evidence="1">Young leaves</tissue>
    </source>
</reference>
<dbReference type="Proteomes" id="UP001234989">
    <property type="component" value="Chromosome 9"/>
</dbReference>
<keyword evidence="2" id="KW-1185">Reference proteome</keyword>